<dbReference type="EMBL" id="JACASE010000004">
    <property type="protein sequence ID" value="KAF6474881.1"/>
    <property type="molecule type" value="Genomic_DNA"/>
</dbReference>
<proteinExistence type="predicted"/>
<reference evidence="2 3" key="1">
    <citation type="journal article" date="2020" name="Nature">
        <title>Six reference-quality genomes reveal evolution of bat adaptations.</title>
        <authorList>
            <person name="Jebb D."/>
            <person name="Huang Z."/>
            <person name="Pippel M."/>
            <person name="Hughes G.M."/>
            <person name="Lavrichenko K."/>
            <person name="Devanna P."/>
            <person name="Winkler S."/>
            <person name="Jermiin L.S."/>
            <person name="Skirmuntt E.C."/>
            <person name="Katzourakis A."/>
            <person name="Burkitt-Gray L."/>
            <person name="Ray D.A."/>
            <person name="Sullivan K.A.M."/>
            <person name="Roscito J.G."/>
            <person name="Kirilenko B.M."/>
            <person name="Davalos L.M."/>
            <person name="Corthals A.P."/>
            <person name="Power M.L."/>
            <person name="Jones G."/>
            <person name="Ransome R.D."/>
            <person name="Dechmann D.K.N."/>
            <person name="Locatelli A.G."/>
            <person name="Puechmaille S.J."/>
            <person name="Fedrigo O."/>
            <person name="Jarvis E.D."/>
            <person name="Hiller M."/>
            <person name="Vernes S.C."/>
            <person name="Myers E.W."/>
            <person name="Teeling E.C."/>
        </authorList>
    </citation>
    <scope>NUCLEOTIDE SEQUENCE [LARGE SCALE GENOMIC DNA]</scope>
    <source>
        <strain evidence="2">MRouAeg1</strain>
        <tissue evidence="2">Muscle</tissue>
    </source>
</reference>
<name>A0A7J8HSB3_ROUAE</name>
<protein>
    <submittedName>
        <fullName evidence="2">Uncharacterized protein</fullName>
    </submittedName>
</protein>
<evidence type="ECO:0000256" key="1">
    <source>
        <dbReference type="SAM" id="MobiDB-lite"/>
    </source>
</evidence>
<organism evidence="2 3">
    <name type="scientific">Rousettus aegyptiacus</name>
    <name type="common">Egyptian fruit bat</name>
    <name type="synonym">Pteropus aegyptiacus</name>
    <dbReference type="NCBI Taxonomy" id="9407"/>
    <lineage>
        <taxon>Eukaryota</taxon>
        <taxon>Metazoa</taxon>
        <taxon>Chordata</taxon>
        <taxon>Craniata</taxon>
        <taxon>Vertebrata</taxon>
        <taxon>Euteleostomi</taxon>
        <taxon>Mammalia</taxon>
        <taxon>Eutheria</taxon>
        <taxon>Laurasiatheria</taxon>
        <taxon>Chiroptera</taxon>
        <taxon>Yinpterochiroptera</taxon>
        <taxon>Pteropodoidea</taxon>
        <taxon>Pteropodidae</taxon>
        <taxon>Rousettinae</taxon>
        <taxon>Rousettus</taxon>
    </lineage>
</organism>
<comment type="caution">
    <text evidence="2">The sequence shown here is derived from an EMBL/GenBank/DDBJ whole genome shotgun (WGS) entry which is preliminary data.</text>
</comment>
<gene>
    <name evidence="2" type="ORF">HJG63_011012</name>
</gene>
<keyword evidence="3" id="KW-1185">Reference proteome</keyword>
<evidence type="ECO:0000313" key="3">
    <source>
        <dbReference type="Proteomes" id="UP000593571"/>
    </source>
</evidence>
<feature type="region of interest" description="Disordered" evidence="1">
    <location>
        <begin position="73"/>
        <end position="100"/>
    </location>
</feature>
<evidence type="ECO:0000313" key="2">
    <source>
        <dbReference type="EMBL" id="KAF6474881.1"/>
    </source>
</evidence>
<dbReference type="Proteomes" id="UP000593571">
    <property type="component" value="Unassembled WGS sequence"/>
</dbReference>
<accession>A0A7J8HSB3</accession>
<dbReference type="AlphaFoldDB" id="A0A7J8HSB3"/>
<sequence>MRYNFPGISSHLRVGLSGKGAAVSPLLPTLTVDGSWVQRSVKGTWKGHQPHPQWAGTLGAAHQAMVKKGQKLLPRPVSPNQSHQSEEQQDSVTPPSAPPWLPSENVFAPAVIPLLVLGLEMEPGYLFHLIQHF</sequence>